<gene>
    <name evidence="5" type="ORF">SEPCBS119000_001283</name>
</gene>
<comment type="caution">
    <text evidence="5">The sequence shown here is derived from an EMBL/GenBank/DDBJ whole genome shotgun (WGS) entry which is preliminary data.</text>
</comment>
<keyword evidence="1" id="KW-0446">Lipid-binding</keyword>
<evidence type="ECO:0000256" key="3">
    <source>
        <dbReference type="SAM" id="Phobius"/>
    </source>
</evidence>
<evidence type="ECO:0000313" key="6">
    <source>
        <dbReference type="Proteomes" id="UP001642502"/>
    </source>
</evidence>
<dbReference type="EMBL" id="CAWUON010000009">
    <property type="protein sequence ID" value="CAK7264991.1"/>
    <property type="molecule type" value="Genomic_DNA"/>
</dbReference>
<organism evidence="5 6">
    <name type="scientific">Sporothrix epigloea</name>
    <dbReference type="NCBI Taxonomy" id="1892477"/>
    <lineage>
        <taxon>Eukaryota</taxon>
        <taxon>Fungi</taxon>
        <taxon>Dikarya</taxon>
        <taxon>Ascomycota</taxon>
        <taxon>Pezizomycotina</taxon>
        <taxon>Sordariomycetes</taxon>
        <taxon>Sordariomycetidae</taxon>
        <taxon>Ophiostomatales</taxon>
        <taxon>Ophiostomataceae</taxon>
        <taxon>Sporothrix</taxon>
    </lineage>
</organism>
<feature type="region of interest" description="Disordered" evidence="2">
    <location>
        <begin position="127"/>
        <end position="295"/>
    </location>
</feature>
<dbReference type="InterPro" id="IPR035984">
    <property type="entry name" value="Acyl-CoA-binding_sf"/>
</dbReference>
<reference evidence="5 6" key="1">
    <citation type="submission" date="2024-01" db="EMBL/GenBank/DDBJ databases">
        <authorList>
            <person name="Allen C."/>
            <person name="Tagirdzhanova G."/>
        </authorList>
    </citation>
    <scope>NUCLEOTIDE SEQUENCE [LARGE SCALE GENOMIC DNA]</scope>
    <source>
        <strain evidence="5 6">CBS 119000</strain>
    </source>
</reference>
<evidence type="ECO:0000259" key="4">
    <source>
        <dbReference type="PROSITE" id="PS51228"/>
    </source>
</evidence>
<dbReference type="Proteomes" id="UP001642502">
    <property type="component" value="Unassembled WGS sequence"/>
</dbReference>
<name>A0ABP0DDL9_9PEZI</name>
<dbReference type="PROSITE" id="PS51228">
    <property type="entry name" value="ACB_2"/>
    <property type="match status" value="1"/>
</dbReference>
<evidence type="ECO:0000313" key="5">
    <source>
        <dbReference type="EMBL" id="CAK7264991.1"/>
    </source>
</evidence>
<keyword evidence="3" id="KW-0472">Membrane</keyword>
<keyword evidence="6" id="KW-1185">Reference proteome</keyword>
<feature type="transmembrane region" description="Helical" evidence="3">
    <location>
        <begin position="336"/>
        <end position="361"/>
    </location>
</feature>
<evidence type="ECO:0000256" key="1">
    <source>
        <dbReference type="ARBA" id="ARBA00023121"/>
    </source>
</evidence>
<keyword evidence="3" id="KW-1133">Transmembrane helix</keyword>
<dbReference type="InterPro" id="IPR014352">
    <property type="entry name" value="FERM/acyl-CoA-bd_prot_sf"/>
</dbReference>
<feature type="compositionally biased region" description="Acidic residues" evidence="2">
    <location>
        <begin position="222"/>
        <end position="245"/>
    </location>
</feature>
<protein>
    <recommendedName>
        <fullName evidence="4">ACB domain-containing protein</fullName>
    </recommendedName>
</protein>
<accession>A0ABP0DDL9</accession>
<feature type="compositionally biased region" description="Basic and acidic residues" evidence="2">
    <location>
        <begin position="148"/>
        <end position="184"/>
    </location>
</feature>
<feature type="compositionally biased region" description="Low complexity" evidence="2">
    <location>
        <begin position="266"/>
        <end position="290"/>
    </location>
</feature>
<dbReference type="PANTHER" id="PTHR23310:SF133">
    <property type="entry name" value="COA BINDING PROTEIN, PUTATIVE (AFU_ORTHOLOGUE AFUA_1G12300)-RELATED"/>
    <property type="match status" value="1"/>
</dbReference>
<dbReference type="PANTHER" id="PTHR23310">
    <property type="entry name" value="ACYL-COA-BINDING PROTEIN, ACBP"/>
    <property type="match status" value="1"/>
</dbReference>
<evidence type="ECO:0000256" key="2">
    <source>
        <dbReference type="SAM" id="MobiDB-lite"/>
    </source>
</evidence>
<proteinExistence type="predicted"/>
<dbReference type="Pfam" id="PF00887">
    <property type="entry name" value="ACBP"/>
    <property type="match status" value="1"/>
</dbReference>
<feature type="domain" description="ACB" evidence="4">
    <location>
        <begin position="5"/>
        <end position="105"/>
    </location>
</feature>
<dbReference type="InterPro" id="IPR000582">
    <property type="entry name" value="Acyl-CoA-binding_protein"/>
</dbReference>
<sequence length="392" mass="44645">MADSVDRVFVHALNTVKKIPKTGAARPPARERMRLYGLYKQAMEGDVDGVMERPNGYSGLALSVDELRREQDKWDAWNAQRGLGRTEAKRRYIESLIETMHTYATTPTASELVAELEFVWNQIKDNNSPNSSGLLRKETLSGIPASPRQDEYYDTRDYLDRDRDQRHDQRSRAHGRDTAHEQIHRRTSLSLTASDGGPMKILSPMSEEDEVERENRMRLITEELETAASADDDDDFEEEEEENGDEAATARRQRGLTTVHDGSRAGGETSKTKAAAAAAAGRASTAGEPATSRSQRWSKMMERTMVKLTAEIAALREQIQSGRGFQSQRENRTVPWLGWLAWALFKHITVDIFVLAVVLLWMRRRKDRRLEDHVRGALLVIREYIRKILPPR</sequence>
<keyword evidence="3" id="KW-0812">Transmembrane</keyword>
<dbReference type="SUPFAM" id="SSF47027">
    <property type="entry name" value="Acyl-CoA binding protein"/>
    <property type="match status" value="1"/>
</dbReference>
<dbReference type="Gene3D" id="1.20.80.10">
    <property type="match status" value="1"/>
</dbReference>